<evidence type="ECO:0000256" key="1">
    <source>
        <dbReference type="SAM" id="MobiDB-lite"/>
    </source>
</evidence>
<gene>
    <name evidence="4" type="ORF">FHP25_24955</name>
</gene>
<feature type="compositionally biased region" description="Low complexity" evidence="1">
    <location>
        <begin position="621"/>
        <end position="632"/>
    </location>
</feature>
<keyword evidence="5" id="KW-1185">Reference proteome</keyword>
<dbReference type="InterPro" id="IPR046453">
    <property type="entry name" value="GpA_ATPase"/>
</dbReference>
<reference evidence="4 5" key="1">
    <citation type="submission" date="2019-06" db="EMBL/GenBank/DDBJ databases">
        <title>New taxonomy in bacterial strain CC-CFT640, isolated from vineyard.</title>
        <authorList>
            <person name="Lin S.-Y."/>
            <person name="Tsai C.-F."/>
            <person name="Young C.-C."/>
        </authorList>
    </citation>
    <scope>NUCLEOTIDE SEQUENCE [LARGE SCALE GENOMIC DNA]</scope>
    <source>
        <strain evidence="4 5">CC-CFT640</strain>
    </source>
</reference>
<feature type="domain" description="Terminase large subunit GpA endonuclease" evidence="3">
    <location>
        <begin position="300"/>
        <end position="590"/>
    </location>
</feature>
<comment type="caution">
    <text evidence="4">The sequence shown here is derived from an EMBL/GenBank/DDBJ whole genome shotgun (WGS) entry which is preliminary data.</text>
</comment>
<dbReference type="PANTHER" id="PTHR34413">
    <property type="entry name" value="PROPHAGE TAIL FIBER ASSEMBLY PROTEIN HOMOLOG TFAE-RELATED-RELATED"/>
    <property type="match status" value="1"/>
</dbReference>
<evidence type="ECO:0000259" key="3">
    <source>
        <dbReference type="Pfam" id="PF20454"/>
    </source>
</evidence>
<dbReference type="GO" id="GO:0016887">
    <property type="term" value="F:ATP hydrolysis activity"/>
    <property type="evidence" value="ECO:0007669"/>
    <property type="project" value="InterPro"/>
</dbReference>
<dbReference type="AlphaFoldDB" id="A0A5C8PFH0"/>
<protein>
    <submittedName>
        <fullName evidence="4">Terminase</fullName>
    </submittedName>
</protein>
<accession>A0A5C8PFH0</accession>
<dbReference type="InterPro" id="IPR046454">
    <property type="entry name" value="GpA_endonuclease"/>
</dbReference>
<dbReference type="Gene3D" id="3.40.50.300">
    <property type="entry name" value="P-loop containing nucleotide triphosphate hydrolases"/>
    <property type="match status" value="1"/>
</dbReference>
<dbReference type="InterPro" id="IPR051220">
    <property type="entry name" value="TFA_Chaperone"/>
</dbReference>
<dbReference type="OrthoDB" id="5181253at2"/>
<organism evidence="4 5">
    <name type="scientific">Vineibacter terrae</name>
    <dbReference type="NCBI Taxonomy" id="2586908"/>
    <lineage>
        <taxon>Bacteria</taxon>
        <taxon>Pseudomonadati</taxon>
        <taxon>Pseudomonadota</taxon>
        <taxon>Alphaproteobacteria</taxon>
        <taxon>Hyphomicrobiales</taxon>
        <taxon>Vineibacter</taxon>
    </lineage>
</organism>
<sequence>MRCTIANPARLVLAALAVGLAPPPPVDYLKWAEENIEFSKRESPFAGKYNRKLFPYFDEILRALSPDDPCREVSLMGSAQIGKTVIANIFTGGSMVMDPCDFLFTHPTEDNARRWSRLKLKPFIRGTPALSRIFPEKSRDGADSVFLKEHRDGLGALLISGANSPASLSQVTMHRQVQDDLAKWETNAAGDPELQANSRSRADEFAKIFKCSTPLVMPGCRITKSFEAGSQEMPYVPCPQCRHMQVLEWENMLATLDPDKPEEAHFTCVACGFPIEEHHRAELLAGFEWRAHNPKAKRYHRSFWIWSAYSYLQSWARIAREWLNVRGDSAAEQTFLNDTAGKAHQTKGEAPPWEKLRDRAAAAHYTKGTIPHTYLVTALGIDCQADRVEWQLVGFGRDFRRAVVDYGIIPGHISDATCRDRLDALLAQTWLNEAGRRVGIDRAAIDGNAWTEDVWDWARRHPRSKLIMVRGRGEDHAARIARVKRERNDKTGKLLKYAGRFFNFGASVLKMALYRDLAKDDPLAKGFVAFPRGLDDEYFRQLTAERRQPVKRLSKYGFTVYRWVKDPAQANEALDTMLQAETAANNWGIRGLPDAIWARLEQEREGPAAPAQGDLEDLMNAPRTATPPAAATVSEPRRFFRRRGVGRSSMMG</sequence>
<dbReference type="EMBL" id="VDUZ01000032">
    <property type="protein sequence ID" value="TXL72548.1"/>
    <property type="molecule type" value="Genomic_DNA"/>
</dbReference>
<evidence type="ECO:0000313" key="4">
    <source>
        <dbReference type="EMBL" id="TXL72548.1"/>
    </source>
</evidence>
<dbReference type="GO" id="GO:0004519">
    <property type="term" value="F:endonuclease activity"/>
    <property type="evidence" value="ECO:0007669"/>
    <property type="project" value="InterPro"/>
</dbReference>
<name>A0A5C8PFH0_9HYPH</name>
<dbReference type="Pfam" id="PF20454">
    <property type="entry name" value="GpA_nuclease"/>
    <property type="match status" value="1"/>
</dbReference>
<dbReference type="PANTHER" id="PTHR34413:SF2">
    <property type="entry name" value="PROPHAGE TAIL FIBER ASSEMBLY PROTEIN HOMOLOG TFAE-RELATED"/>
    <property type="match status" value="1"/>
</dbReference>
<proteinExistence type="predicted"/>
<evidence type="ECO:0000313" key="5">
    <source>
        <dbReference type="Proteomes" id="UP000321638"/>
    </source>
</evidence>
<feature type="region of interest" description="Disordered" evidence="1">
    <location>
        <begin position="604"/>
        <end position="634"/>
    </location>
</feature>
<dbReference type="InterPro" id="IPR027417">
    <property type="entry name" value="P-loop_NTPase"/>
</dbReference>
<feature type="domain" description="Phage terminase large subunit GpA ATPase" evidence="2">
    <location>
        <begin position="44"/>
        <end position="289"/>
    </location>
</feature>
<dbReference type="Pfam" id="PF05876">
    <property type="entry name" value="GpA_ATPase"/>
    <property type="match status" value="1"/>
</dbReference>
<evidence type="ECO:0000259" key="2">
    <source>
        <dbReference type="Pfam" id="PF05876"/>
    </source>
</evidence>
<dbReference type="RefSeq" id="WP_147849707.1">
    <property type="nucleotide sequence ID" value="NZ_VDUZ01000032.1"/>
</dbReference>
<dbReference type="Proteomes" id="UP000321638">
    <property type="component" value="Unassembled WGS sequence"/>
</dbReference>